<evidence type="ECO:0000313" key="1">
    <source>
        <dbReference type="EMBL" id="SMP28863.1"/>
    </source>
</evidence>
<sequence length="68" mass="7344">MLNQATDTYPANASQMYIQVTDATTSYARALELGATSIMQPNLRPHGEQMAGIIDPSGNTWWIASSAN</sequence>
<name>A0ABY1P8K7_9RHOB</name>
<dbReference type="Proteomes" id="UP001157961">
    <property type="component" value="Unassembled WGS sequence"/>
</dbReference>
<dbReference type="EMBL" id="FXTY01000006">
    <property type="protein sequence ID" value="SMP28863.1"/>
    <property type="molecule type" value="Genomic_DNA"/>
</dbReference>
<dbReference type="Gene3D" id="3.30.720.110">
    <property type="match status" value="1"/>
</dbReference>
<keyword evidence="2" id="KW-1185">Reference proteome</keyword>
<dbReference type="InterPro" id="IPR029068">
    <property type="entry name" value="Glyas_Bleomycin-R_OHBP_Dase"/>
</dbReference>
<proteinExistence type="predicted"/>
<organism evidence="1 2">
    <name type="scientific">Shimia sagamensis</name>
    <dbReference type="NCBI Taxonomy" id="1566352"/>
    <lineage>
        <taxon>Bacteria</taxon>
        <taxon>Pseudomonadati</taxon>
        <taxon>Pseudomonadota</taxon>
        <taxon>Alphaproteobacteria</taxon>
        <taxon>Rhodobacterales</taxon>
        <taxon>Roseobacteraceae</taxon>
    </lineage>
</organism>
<evidence type="ECO:0008006" key="3">
    <source>
        <dbReference type="Google" id="ProtNLM"/>
    </source>
</evidence>
<accession>A0ABY1P8K7</accession>
<comment type="caution">
    <text evidence="1">The sequence shown here is derived from an EMBL/GenBank/DDBJ whole genome shotgun (WGS) entry which is preliminary data.</text>
</comment>
<evidence type="ECO:0000313" key="2">
    <source>
        <dbReference type="Proteomes" id="UP001157961"/>
    </source>
</evidence>
<gene>
    <name evidence="1" type="ORF">SAMN06265373_10699</name>
</gene>
<protein>
    <recommendedName>
        <fullName evidence="3">VOC domain-containing protein</fullName>
    </recommendedName>
</protein>
<reference evidence="1 2" key="1">
    <citation type="submission" date="2017-05" db="EMBL/GenBank/DDBJ databases">
        <authorList>
            <person name="Varghese N."/>
            <person name="Submissions S."/>
        </authorList>
    </citation>
    <scope>NUCLEOTIDE SEQUENCE [LARGE SCALE GENOMIC DNA]</scope>
    <source>
        <strain evidence="1 2">DSM 29734</strain>
    </source>
</reference>
<dbReference type="RefSeq" id="WP_283426950.1">
    <property type="nucleotide sequence ID" value="NZ_FXTY01000006.1"/>
</dbReference>
<dbReference type="SUPFAM" id="SSF54593">
    <property type="entry name" value="Glyoxalase/Bleomycin resistance protein/Dihydroxybiphenyl dioxygenase"/>
    <property type="match status" value="1"/>
</dbReference>